<accession>A0A7C3Z2D7</accession>
<dbReference type="Gene3D" id="1.10.10.10">
    <property type="entry name" value="Winged helix-like DNA-binding domain superfamily/Winged helix DNA-binding domain"/>
    <property type="match status" value="1"/>
</dbReference>
<dbReference type="AlphaFoldDB" id="A0A7C3Z2D7"/>
<gene>
    <name evidence="1" type="ORF">ENX07_02450</name>
</gene>
<dbReference type="EMBL" id="DTMQ01000015">
    <property type="protein sequence ID" value="HGE98919.1"/>
    <property type="molecule type" value="Genomic_DNA"/>
</dbReference>
<proteinExistence type="predicted"/>
<name>A0A7C3Z2D7_UNCW3</name>
<reference evidence="1" key="1">
    <citation type="journal article" date="2020" name="mSystems">
        <title>Genome- and Community-Level Interaction Insights into Carbon Utilization and Element Cycling Functions of Hydrothermarchaeota in Hydrothermal Sediment.</title>
        <authorList>
            <person name="Zhou Z."/>
            <person name="Liu Y."/>
            <person name="Xu W."/>
            <person name="Pan J."/>
            <person name="Luo Z.H."/>
            <person name="Li M."/>
        </authorList>
    </citation>
    <scope>NUCLEOTIDE SEQUENCE [LARGE SCALE GENOMIC DNA]</scope>
    <source>
        <strain evidence="1">SpSt-906</strain>
    </source>
</reference>
<sequence length="164" mass="19322">MRSKAKKRDMSKGWTKLPNYLWEIIPELNETALKVLLFLLRASFQNRCYTSQKTISQRIKKSRLSVNRALKILEKKGIIENHRYLGRISFYRVRNPEEKNPPAKGKISHQYQKGEVVNDFAICPNCQFSNPIATFPYVAHSRDGKKEFLLCENCRNVFWILTER</sequence>
<organism evidence="1">
    <name type="scientific">candidate division WOR-3 bacterium</name>
    <dbReference type="NCBI Taxonomy" id="2052148"/>
    <lineage>
        <taxon>Bacteria</taxon>
        <taxon>Bacteria division WOR-3</taxon>
    </lineage>
</organism>
<protein>
    <submittedName>
        <fullName evidence="1">Helix-turn-helix domain-containing protein</fullName>
    </submittedName>
</protein>
<dbReference type="Pfam" id="PF13730">
    <property type="entry name" value="HTH_36"/>
    <property type="match status" value="1"/>
</dbReference>
<dbReference type="InterPro" id="IPR036390">
    <property type="entry name" value="WH_DNA-bd_sf"/>
</dbReference>
<comment type="caution">
    <text evidence="1">The sequence shown here is derived from an EMBL/GenBank/DDBJ whole genome shotgun (WGS) entry which is preliminary data.</text>
</comment>
<dbReference type="SUPFAM" id="SSF46785">
    <property type="entry name" value="Winged helix' DNA-binding domain"/>
    <property type="match status" value="1"/>
</dbReference>
<dbReference type="InterPro" id="IPR036388">
    <property type="entry name" value="WH-like_DNA-bd_sf"/>
</dbReference>
<evidence type="ECO:0000313" key="1">
    <source>
        <dbReference type="EMBL" id="HGE98919.1"/>
    </source>
</evidence>